<reference evidence="8" key="1">
    <citation type="submission" date="2020-02" db="EMBL/GenBank/DDBJ databases">
        <authorList>
            <person name="Meier V. D."/>
        </authorList>
    </citation>
    <scope>NUCLEOTIDE SEQUENCE</scope>
    <source>
        <strain evidence="8">AVDCRST_MAG37</strain>
    </source>
</reference>
<dbReference type="AlphaFoldDB" id="A0A6J4R3S8"/>
<evidence type="ECO:0000256" key="2">
    <source>
        <dbReference type="ARBA" id="ARBA00006143"/>
    </source>
</evidence>
<protein>
    <recommendedName>
        <fullName evidence="7">Cytochrome C biogenesis protein transmembrane domain-containing protein</fullName>
    </recommendedName>
</protein>
<dbReference type="GO" id="GO:0017004">
    <property type="term" value="P:cytochrome complex assembly"/>
    <property type="evidence" value="ECO:0007669"/>
    <property type="project" value="InterPro"/>
</dbReference>
<dbReference type="PANTHER" id="PTHR31272:SF6">
    <property type="entry name" value="CYTOCHROME C-TYPE BIOGENESIS CCDA-LIKE CHLOROPLASTIC PROTEIN"/>
    <property type="match status" value="1"/>
</dbReference>
<dbReference type="EMBL" id="CADCVD010000181">
    <property type="protein sequence ID" value="CAA9459225.1"/>
    <property type="molecule type" value="Genomic_DNA"/>
</dbReference>
<sequence>MKGTILRDRVDDNDEKEYGFDWIARLLGWLEPWLAGWVGLLEQGSPVGIVLTVVAGIALGLSPLTYPFVPVVVSYAAGGEKYNWRRALILSSAFALGIVTVYAVLGALFGVLGLALLSLLNSSIWLWYAILAPFLWIMGLRSLGLLSFAVPLRHKFDPESGPRGALGAYLLGLPFGLAGCPSCALILPSVLIAVAASGSPLVGFSAMVALGLGQGLVLIAVGVFGSALVRLSRLAPYRVAVERLLGLMLLALAAYFTWRALLWL</sequence>
<feature type="transmembrane region" description="Helical" evidence="6">
    <location>
        <begin position="47"/>
        <end position="76"/>
    </location>
</feature>
<organism evidence="8">
    <name type="scientific">uncultured Rubrobacteraceae bacterium</name>
    <dbReference type="NCBI Taxonomy" id="349277"/>
    <lineage>
        <taxon>Bacteria</taxon>
        <taxon>Bacillati</taxon>
        <taxon>Actinomycetota</taxon>
        <taxon>Rubrobacteria</taxon>
        <taxon>Rubrobacterales</taxon>
        <taxon>Rubrobacteraceae</taxon>
        <taxon>environmental samples</taxon>
    </lineage>
</organism>
<evidence type="ECO:0000259" key="7">
    <source>
        <dbReference type="Pfam" id="PF02683"/>
    </source>
</evidence>
<dbReference type="InterPro" id="IPR003834">
    <property type="entry name" value="Cyt_c_assmbl_TM_dom"/>
</dbReference>
<comment type="similarity">
    <text evidence="2">Belongs to the DsbD family.</text>
</comment>
<evidence type="ECO:0000256" key="3">
    <source>
        <dbReference type="ARBA" id="ARBA00022692"/>
    </source>
</evidence>
<keyword evidence="3 6" id="KW-0812">Transmembrane</keyword>
<dbReference type="Pfam" id="PF02683">
    <property type="entry name" value="DsbD_TM"/>
    <property type="match status" value="1"/>
</dbReference>
<keyword evidence="5 6" id="KW-0472">Membrane</keyword>
<evidence type="ECO:0000256" key="1">
    <source>
        <dbReference type="ARBA" id="ARBA00004141"/>
    </source>
</evidence>
<keyword evidence="4 6" id="KW-1133">Transmembrane helix</keyword>
<evidence type="ECO:0000256" key="6">
    <source>
        <dbReference type="SAM" id="Phobius"/>
    </source>
</evidence>
<evidence type="ECO:0000256" key="4">
    <source>
        <dbReference type="ARBA" id="ARBA00022989"/>
    </source>
</evidence>
<evidence type="ECO:0000256" key="5">
    <source>
        <dbReference type="ARBA" id="ARBA00023136"/>
    </source>
</evidence>
<accession>A0A6J4R3S8</accession>
<proteinExistence type="inferred from homology"/>
<dbReference type="GO" id="GO:0016020">
    <property type="term" value="C:membrane"/>
    <property type="evidence" value="ECO:0007669"/>
    <property type="project" value="UniProtKB-SubCell"/>
</dbReference>
<dbReference type="PANTHER" id="PTHR31272">
    <property type="entry name" value="CYTOCHROME C-TYPE BIOGENESIS PROTEIN HI_1454-RELATED"/>
    <property type="match status" value="1"/>
</dbReference>
<gene>
    <name evidence="8" type="ORF">AVDCRST_MAG37-3495</name>
</gene>
<feature type="transmembrane region" description="Helical" evidence="6">
    <location>
        <begin position="240"/>
        <end position="258"/>
    </location>
</feature>
<feature type="transmembrane region" description="Helical" evidence="6">
    <location>
        <begin position="125"/>
        <end position="148"/>
    </location>
</feature>
<feature type="transmembrane region" description="Helical" evidence="6">
    <location>
        <begin position="88"/>
        <end position="119"/>
    </location>
</feature>
<dbReference type="InterPro" id="IPR051790">
    <property type="entry name" value="Cytochrome_c-biogenesis_DsbD"/>
</dbReference>
<feature type="transmembrane region" description="Helical" evidence="6">
    <location>
        <begin position="169"/>
        <end position="196"/>
    </location>
</feature>
<feature type="transmembrane region" description="Helical" evidence="6">
    <location>
        <begin position="202"/>
        <end position="228"/>
    </location>
</feature>
<name>A0A6J4R3S8_9ACTN</name>
<feature type="domain" description="Cytochrome C biogenesis protein transmembrane" evidence="7">
    <location>
        <begin position="50"/>
        <end position="259"/>
    </location>
</feature>
<comment type="subcellular location">
    <subcellularLocation>
        <location evidence="1">Membrane</location>
        <topology evidence="1">Multi-pass membrane protein</topology>
    </subcellularLocation>
</comment>
<evidence type="ECO:0000313" key="8">
    <source>
        <dbReference type="EMBL" id="CAA9459225.1"/>
    </source>
</evidence>